<proteinExistence type="predicted"/>
<accession>A0A6C0LUI6</accession>
<dbReference type="InterPro" id="IPR015424">
    <property type="entry name" value="PyrdxlP-dep_Trfase"/>
</dbReference>
<dbReference type="SUPFAM" id="SSF53383">
    <property type="entry name" value="PLP-dependent transferases"/>
    <property type="match status" value="2"/>
</dbReference>
<dbReference type="AlphaFoldDB" id="A0A6C0LUI6"/>
<dbReference type="InterPro" id="IPR004839">
    <property type="entry name" value="Aminotransferase_I/II_large"/>
</dbReference>
<dbReference type="EMBL" id="MN740560">
    <property type="protein sequence ID" value="QHU33668.1"/>
    <property type="molecule type" value="Genomic_DNA"/>
</dbReference>
<dbReference type="GO" id="GO:0004758">
    <property type="term" value="F:serine C-palmitoyltransferase activity"/>
    <property type="evidence" value="ECO:0007669"/>
    <property type="project" value="TreeGrafter"/>
</dbReference>
<dbReference type="GO" id="GO:0046512">
    <property type="term" value="P:sphingosine biosynthetic process"/>
    <property type="evidence" value="ECO:0007669"/>
    <property type="project" value="TreeGrafter"/>
</dbReference>
<feature type="domain" description="Aminotransferase class I/classII large" evidence="4">
    <location>
        <begin position="100"/>
        <end position="449"/>
    </location>
</feature>
<dbReference type="Gene3D" id="3.40.640.10">
    <property type="entry name" value="Type I PLP-dependent aspartate aminotransferase-like (Major domain)"/>
    <property type="match status" value="2"/>
</dbReference>
<dbReference type="InterPro" id="IPR015422">
    <property type="entry name" value="PyrdxlP-dep_Trfase_small"/>
</dbReference>
<dbReference type="Gene3D" id="3.90.1150.10">
    <property type="entry name" value="Aspartate Aminotransferase, domain 1"/>
    <property type="match status" value="2"/>
</dbReference>
<dbReference type="Pfam" id="PF00155">
    <property type="entry name" value="Aminotran_1_2"/>
    <property type="match status" value="2"/>
</dbReference>
<dbReference type="GO" id="GO:0030170">
    <property type="term" value="F:pyridoxal phosphate binding"/>
    <property type="evidence" value="ECO:0007669"/>
    <property type="project" value="InterPro"/>
</dbReference>
<protein>
    <recommendedName>
        <fullName evidence="4">Aminotransferase class I/classII large domain-containing protein</fullName>
    </recommendedName>
</protein>
<dbReference type="CDD" id="cd06454">
    <property type="entry name" value="KBL_like"/>
    <property type="match status" value="1"/>
</dbReference>
<dbReference type="PANTHER" id="PTHR13693">
    <property type="entry name" value="CLASS II AMINOTRANSFERASE/8-AMINO-7-OXONONANOATE SYNTHASE"/>
    <property type="match status" value="1"/>
</dbReference>
<evidence type="ECO:0000256" key="3">
    <source>
        <dbReference type="ARBA" id="ARBA00022898"/>
    </source>
</evidence>
<reference evidence="5" key="1">
    <citation type="journal article" date="2020" name="Nature">
        <title>Giant virus diversity and host interactions through global metagenomics.</title>
        <authorList>
            <person name="Schulz F."/>
            <person name="Roux S."/>
            <person name="Paez-Espino D."/>
            <person name="Jungbluth S."/>
            <person name="Walsh D.A."/>
            <person name="Denef V.J."/>
            <person name="McMahon K.D."/>
            <person name="Konstantinidis K.T."/>
            <person name="Eloe-Fadrosh E.A."/>
            <person name="Kyrpides N.C."/>
            <person name="Woyke T."/>
        </authorList>
    </citation>
    <scope>NUCLEOTIDE SEQUENCE</scope>
    <source>
        <strain evidence="5">GVMAG-S-1016704-121</strain>
    </source>
</reference>
<evidence type="ECO:0000256" key="1">
    <source>
        <dbReference type="ARBA" id="ARBA00001933"/>
    </source>
</evidence>
<dbReference type="GO" id="GO:0046513">
    <property type="term" value="P:ceramide biosynthetic process"/>
    <property type="evidence" value="ECO:0007669"/>
    <property type="project" value="TreeGrafter"/>
</dbReference>
<dbReference type="PANTHER" id="PTHR13693:SF3">
    <property type="entry name" value="LD36009P"/>
    <property type="match status" value="1"/>
</dbReference>
<name>A0A6C0LUI6_9ZZZZ</name>
<feature type="domain" description="Aminotransferase class I/classII large" evidence="4">
    <location>
        <begin position="516"/>
        <end position="756"/>
    </location>
</feature>
<evidence type="ECO:0000313" key="5">
    <source>
        <dbReference type="EMBL" id="QHU33668.1"/>
    </source>
</evidence>
<dbReference type="PROSITE" id="PS00599">
    <property type="entry name" value="AA_TRANSFER_CLASS_2"/>
    <property type="match status" value="1"/>
</dbReference>
<dbReference type="InterPro" id="IPR015421">
    <property type="entry name" value="PyrdxlP-dep_Trfase_major"/>
</dbReference>
<dbReference type="GO" id="GO:0017059">
    <property type="term" value="C:serine palmitoyltransferase complex"/>
    <property type="evidence" value="ECO:0007669"/>
    <property type="project" value="TreeGrafter"/>
</dbReference>
<evidence type="ECO:0000256" key="2">
    <source>
        <dbReference type="ARBA" id="ARBA00022679"/>
    </source>
</evidence>
<dbReference type="InterPro" id="IPR050087">
    <property type="entry name" value="AON_synthase_class-II"/>
</dbReference>
<organism evidence="5">
    <name type="scientific">viral metagenome</name>
    <dbReference type="NCBI Taxonomy" id="1070528"/>
    <lineage>
        <taxon>unclassified sequences</taxon>
        <taxon>metagenomes</taxon>
        <taxon>organismal metagenomes</taxon>
    </lineage>
</organism>
<sequence length="870" mass="96103">MYTAVFICLCMIALPTIVNKYAKFMTIVFAFSKIFIKSIFQELFSGNYLSGNTGLTSSKNELFYRHIFTPIKDCWSRPIHGHASTVITVQPENGDQPCECINMGSYNYLGFGGIDKTITSQVKQAIETYGVASTSVRDGSENDLQSVLETKIATFLNKDAAVVIGMGFATNTSVIPVLLTDGVDPKNVLVLSDSFNHASIVEGIRLSGAKVKVFKHNNALDLEEILFRETSCCNWDKIVVFVEGIYSMEGDFCNLNEIVQVKTKYGAHLYLDEAHSIGATGPTGRGVAEHFNINTSNIDVMMGTFTKSFGSVGGYVCASRPVINCIRATATACVYSPGMSHAAVMQALVTLEILIAGSKKPMQLRENANYFRKCLMEMKYPVLGDVDSPIIPFLIERPDRLVEFSRKCLARGVAIVIVGYPATPFLESRARFCISSEHTREQLDYVLMVIDETSRELKLRKVSGYAESKNTHDFHSDVVLNPPSDLVSNLWNTVSVKKIETITEFTTTSFLNMHKHPDVIISAKNAIDVYSCGTCGPRGFYGTLDIHMDLESTLATKLNVEKAIIYSYGLVVVSSVVKAFAKPNDFLIYDELVSTPVKSGIVLSRASKLSFKHNDISSLVEQLEYAKQLDPNGDATVYVLVEGVYANIGDIVNLPCIIALRSRYKFCLICDDSYGFGLLGKHRLGTPDHYNVPHSEVDLYIGSFENAIGSVGGFCAGVGDMISHQVLNGSGYCFSASLPAYCTSAIRTSLDIIERDTDAYHELNNVMRYTSVMLGKLSNFSRVDVDLSITPLYCIYIRDNDGMYNIELLEKIKHDVAKQHGIRIDVVQHPKQPGIPTANPFIKFNVDKDQDLGINGTLNVFVKFMIAYLS</sequence>
<dbReference type="InterPro" id="IPR001917">
    <property type="entry name" value="Aminotrans_II_pyridoxalP_BS"/>
</dbReference>
<keyword evidence="2" id="KW-0808">Transferase</keyword>
<comment type="cofactor">
    <cofactor evidence="1">
        <name>pyridoxal 5'-phosphate</name>
        <dbReference type="ChEBI" id="CHEBI:597326"/>
    </cofactor>
</comment>
<dbReference type="GO" id="GO:0016020">
    <property type="term" value="C:membrane"/>
    <property type="evidence" value="ECO:0007669"/>
    <property type="project" value="GOC"/>
</dbReference>
<evidence type="ECO:0000259" key="4">
    <source>
        <dbReference type="Pfam" id="PF00155"/>
    </source>
</evidence>
<keyword evidence="3" id="KW-0663">Pyridoxal phosphate</keyword>